<gene>
    <name evidence="1" type="ORF">RhiirA4_476977</name>
</gene>
<comment type="caution">
    <text evidence="1">The sequence shown here is derived from an EMBL/GenBank/DDBJ whole genome shotgun (WGS) entry which is preliminary data.</text>
</comment>
<accession>A0A2I1HCH2</accession>
<dbReference type="AlphaFoldDB" id="A0A2I1HCH2"/>
<organism evidence="1 2">
    <name type="scientific">Rhizophagus irregularis</name>
    <dbReference type="NCBI Taxonomy" id="588596"/>
    <lineage>
        <taxon>Eukaryota</taxon>
        <taxon>Fungi</taxon>
        <taxon>Fungi incertae sedis</taxon>
        <taxon>Mucoromycota</taxon>
        <taxon>Glomeromycotina</taxon>
        <taxon>Glomeromycetes</taxon>
        <taxon>Glomerales</taxon>
        <taxon>Glomeraceae</taxon>
        <taxon>Rhizophagus</taxon>
    </lineage>
</organism>
<evidence type="ECO:0000313" key="1">
    <source>
        <dbReference type="EMBL" id="PKY56577.1"/>
    </source>
</evidence>
<name>A0A2I1HCH2_9GLOM</name>
<evidence type="ECO:0000313" key="2">
    <source>
        <dbReference type="Proteomes" id="UP000234323"/>
    </source>
</evidence>
<keyword evidence="2" id="KW-1185">Reference proteome</keyword>
<protein>
    <submittedName>
        <fullName evidence="1">Uncharacterized protein</fullName>
    </submittedName>
</protein>
<reference evidence="1 2" key="1">
    <citation type="submission" date="2015-10" db="EMBL/GenBank/DDBJ databases">
        <title>Genome analyses suggest a sexual origin of heterokaryosis in a supposedly ancient asexual fungus.</title>
        <authorList>
            <person name="Ropars J."/>
            <person name="Sedzielewska K."/>
            <person name="Noel J."/>
            <person name="Charron P."/>
            <person name="Farinelli L."/>
            <person name="Marton T."/>
            <person name="Kruger M."/>
            <person name="Pelin A."/>
            <person name="Brachmann A."/>
            <person name="Corradi N."/>
        </authorList>
    </citation>
    <scope>NUCLEOTIDE SEQUENCE [LARGE SCALE GENOMIC DNA]</scope>
    <source>
        <strain evidence="1 2">A4</strain>
    </source>
</reference>
<dbReference type="EMBL" id="LLXI01002235">
    <property type="protein sequence ID" value="PKY56577.1"/>
    <property type="molecule type" value="Genomic_DNA"/>
</dbReference>
<dbReference type="Proteomes" id="UP000234323">
    <property type="component" value="Unassembled WGS sequence"/>
</dbReference>
<proteinExistence type="predicted"/>
<sequence>MKKRLKKSFGGLFFSSLNAWKLTKRIVKRFHFTDRWIFGQKSKNLVSVSGCVEFEFFFRLVFLICGIFLSSQHIQLDAWDFISRAKMWISDFGFWLEIGTTFFPAFSKTFC</sequence>